<accession>A0ABD3PEI0</accession>
<reference evidence="2 3" key="1">
    <citation type="submission" date="2024-10" db="EMBL/GenBank/DDBJ databases">
        <title>Updated reference genomes for cyclostephanoid diatoms.</title>
        <authorList>
            <person name="Roberts W.R."/>
            <person name="Alverson A.J."/>
        </authorList>
    </citation>
    <scope>NUCLEOTIDE SEQUENCE [LARGE SCALE GENOMIC DNA]</scope>
    <source>
        <strain evidence="2 3">AJA010-31</strain>
    </source>
</reference>
<dbReference type="Gene3D" id="3.30.70.1230">
    <property type="entry name" value="Nucleotide cyclase"/>
    <property type="match status" value="1"/>
</dbReference>
<dbReference type="SUPFAM" id="SSF55073">
    <property type="entry name" value="Nucleotide cyclase"/>
    <property type="match status" value="1"/>
</dbReference>
<dbReference type="InterPro" id="IPR029787">
    <property type="entry name" value="Nucleotide_cyclase"/>
</dbReference>
<comment type="caution">
    <text evidence="2">The sequence shown here is derived from an EMBL/GenBank/DDBJ whole genome shotgun (WGS) entry which is preliminary data.</text>
</comment>
<dbReference type="AlphaFoldDB" id="A0ABD3PEI0"/>
<proteinExistence type="predicted"/>
<protein>
    <recommendedName>
        <fullName evidence="1">Guanylate cyclase domain-containing protein</fullName>
    </recommendedName>
</protein>
<feature type="domain" description="Guanylate cyclase" evidence="1">
    <location>
        <begin position="42"/>
        <end position="79"/>
    </location>
</feature>
<gene>
    <name evidence="2" type="ORF">ACHAWO_008016</name>
</gene>
<keyword evidence="3" id="KW-1185">Reference proteome</keyword>
<evidence type="ECO:0000313" key="2">
    <source>
        <dbReference type="EMBL" id="KAL3786124.1"/>
    </source>
</evidence>
<dbReference type="Pfam" id="PF00211">
    <property type="entry name" value="Guanylate_cyc"/>
    <property type="match status" value="1"/>
</dbReference>
<dbReference type="PANTHER" id="PTHR45655:SF13">
    <property type="entry name" value="SOLUBLE GUANYLATE CYCLASE GCY-32-RELATED"/>
    <property type="match status" value="1"/>
</dbReference>
<name>A0ABD3PEI0_9STRA</name>
<dbReference type="CDD" id="cd07302">
    <property type="entry name" value="CHD"/>
    <property type="match status" value="1"/>
</dbReference>
<evidence type="ECO:0000259" key="1">
    <source>
        <dbReference type="PROSITE" id="PS50125"/>
    </source>
</evidence>
<dbReference type="Proteomes" id="UP001530400">
    <property type="component" value="Unassembled WGS sequence"/>
</dbReference>
<dbReference type="EMBL" id="JALLPJ020000665">
    <property type="protein sequence ID" value="KAL3786124.1"/>
    <property type="molecule type" value="Genomic_DNA"/>
</dbReference>
<organism evidence="2 3">
    <name type="scientific">Cyclotella atomus</name>
    <dbReference type="NCBI Taxonomy" id="382360"/>
    <lineage>
        <taxon>Eukaryota</taxon>
        <taxon>Sar</taxon>
        <taxon>Stramenopiles</taxon>
        <taxon>Ochrophyta</taxon>
        <taxon>Bacillariophyta</taxon>
        <taxon>Coscinodiscophyceae</taxon>
        <taxon>Thalassiosirophycidae</taxon>
        <taxon>Stephanodiscales</taxon>
        <taxon>Stephanodiscaceae</taxon>
        <taxon>Cyclotella</taxon>
    </lineage>
</organism>
<dbReference type="InterPro" id="IPR001054">
    <property type="entry name" value="A/G_cyclase"/>
</dbReference>
<dbReference type="PANTHER" id="PTHR45655">
    <property type="entry name" value="GUANYLATE CYCLASE SOLUBLE SUBUNIT BETA-2"/>
    <property type="match status" value="1"/>
</dbReference>
<dbReference type="PROSITE" id="PS50125">
    <property type="entry name" value="GUANYLATE_CYCLASE_2"/>
    <property type="match status" value="1"/>
</dbReference>
<evidence type="ECO:0000313" key="3">
    <source>
        <dbReference type="Proteomes" id="UP001530400"/>
    </source>
</evidence>
<sequence length="126" mass="13951">MFDNDNISAQSTADDASNALALAKEMIIATRQVPIPNIKRTLEIRVGIHVGELSCGVLGERLPKFTVFGSSVNLAARMKQTCHPSTIRVTKAFHDALSQVEDWQEKEIITVKNMGGFDTYMLNPFQ</sequence>